<comment type="caution">
    <text evidence="1">The sequence shown here is derived from an EMBL/GenBank/DDBJ whole genome shotgun (WGS) entry which is preliminary data.</text>
</comment>
<organism evidence="1 2">
    <name type="scientific">Burkholderia cenocepacia</name>
    <dbReference type="NCBI Taxonomy" id="95486"/>
    <lineage>
        <taxon>Bacteria</taxon>
        <taxon>Pseudomonadati</taxon>
        <taxon>Pseudomonadota</taxon>
        <taxon>Betaproteobacteria</taxon>
        <taxon>Burkholderiales</taxon>
        <taxon>Burkholderiaceae</taxon>
        <taxon>Burkholderia</taxon>
        <taxon>Burkholderia cepacia complex</taxon>
    </lineage>
</organism>
<dbReference type="Proteomes" id="UP000191686">
    <property type="component" value="Unassembled WGS sequence"/>
</dbReference>
<reference evidence="1 2" key="2">
    <citation type="journal article" date="2017" name="Front. Microbiol.">
        <title>Genomics Reveals a Unique Clone of Burkholderia cenocepacia Harboring an Actively Excising Novel Genomic Island.</title>
        <authorList>
            <person name="Patil P.P."/>
            <person name="Mali S."/>
            <person name="Midha S."/>
            <person name="Gautam V."/>
            <person name="Dash L."/>
            <person name="Kumar S."/>
            <person name="Shastri J."/>
            <person name="Singhal L."/>
            <person name="Patil P.B."/>
        </authorList>
    </citation>
    <scope>NUCLEOTIDE SEQUENCE [LARGE SCALE GENOMIC DNA]</scope>
    <source>
        <strain evidence="1 2">BC-19</strain>
    </source>
</reference>
<reference evidence="1 2" key="1">
    <citation type="journal article" date="2017" name="Front. Microbiol.">
        <title>Genomics reveals a unique clone of Burkholderia cenocepacia harbouring an actively excising novel genomic island.</title>
        <authorList>
            <person name="Patil P."/>
            <person name="Mali S."/>
            <person name="Midha S."/>
            <person name="Gautam V."/>
            <person name="Dash L."/>
            <person name="Kumar S."/>
            <person name="Shastri J."/>
            <person name="Singhal L."/>
            <person name="Patil P.B."/>
        </authorList>
    </citation>
    <scope>NUCLEOTIDE SEQUENCE [LARGE SCALE GENOMIC DNA]</scope>
    <source>
        <strain evidence="1 2">BC-19</strain>
    </source>
</reference>
<gene>
    <name evidence="1" type="ORF">UE95_018460</name>
</gene>
<accession>A0ABD4UG37</accession>
<evidence type="ECO:0000313" key="1">
    <source>
        <dbReference type="EMBL" id="MCW3713268.1"/>
    </source>
</evidence>
<protein>
    <submittedName>
        <fullName evidence="1">Uncharacterized protein</fullName>
    </submittedName>
</protein>
<proteinExistence type="predicted"/>
<evidence type="ECO:0000313" key="2">
    <source>
        <dbReference type="Proteomes" id="UP000191686"/>
    </source>
</evidence>
<sequence>MTEIIKTYDELSDSQLADAQRLFPGTSSDDPFRYVIVAGKVHHRIGATKPIAVRIVDDSGPHFLRTDQVVGITPRTKWGEKGVEVLLRAGAEREPHSLWLAVDPDYLARQIGW</sequence>
<name>A0ABD4UG37_9BURK</name>
<dbReference type="EMBL" id="JYMX02000013">
    <property type="protein sequence ID" value="MCW3713268.1"/>
    <property type="molecule type" value="Genomic_DNA"/>
</dbReference>
<dbReference type="AlphaFoldDB" id="A0ABD4UG37"/>
<dbReference type="RefSeq" id="WP_080324109.1">
    <property type="nucleotide sequence ID" value="NZ_JYMX02000013.1"/>
</dbReference>